<sequence length="360" mass="41513">MIKIESQIWSVVNQNRRPLAYMCQVTQKKDGTPDSATQKKMETGRKWARNPKYQPMHYVDGEWVKNGPVVPANEGIEAFHDNVPMKGFIVAGEAGRWTTEATYIEIIDPRGFKVQVPVGNLTTLMRSCDIIKGVIQEECVWGREDQHILLPVHSKEYKDAVGQIERVEEALKLKDLVPGDWVKLHQYGEEGLEKQFLGMVKLEWTQHRTLYDLERDRGFSYLYCTKRVNERDDGSETLRDTQWVGLFAEDIVTTQIEDGFYHCGRQPKYKYGPTEPGVRIENSSVKITSRRSGEVPEVYAGLDGLNLALDKIIYCKDGRSDCPERVMKRFEKQKYDNRYNREPVKDVIDTSYSATVYLQA</sequence>
<gene>
    <name evidence="1" type="ORF">KoPa4_00092</name>
</gene>
<dbReference type="Proteomes" id="UP001433872">
    <property type="component" value="Segment"/>
</dbReference>
<protein>
    <submittedName>
        <fullName evidence="1">Uncharacterized protein</fullName>
    </submittedName>
</protein>
<name>A0AAX4MYP6_9CAUD</name>
<organism evidence="1 2">
    <name type="scientific">Pseudomonas phage vB_PpuM-KoPa-4</name>
    <dbReference type="NCBI Taxonomy" id="3132618"/>
    <lineage>
        <taxon>Viruses</taxon>
        <taxon>Duplodnaviria</taxon>
        <taxon>Heunggongvirae</taxon>
        <taxon>Uroviricota</taxon>
        <taxon>Caudoviricetes</taxon>
        <taxon>Vandenendeviridae</taxon>
        <taxon>Gorskivirinae</taxon>
        <taxon>Tartuvirus</taxon>
        <taxon>Tartuvirus kopa4</taxon>
    </lineage>
</organism>
<evidence type="ECO:0000313" key="2">
    <source>
        <dbReference type="Proteomes" id="UP001433872"/>
    </source>
</evidence>
<dbReference type="EMBL" id="PP496414">
    <property type="protein sequence ID" value="WYV99260.1"/>
    <property type="molecule type" value="Genomic_DNA"/>
</dbReference>
<accession>A0AAX4MYP6</accession>
<keyword evidence="2" id="KW-1185">Reference proteome</keyword>
<reference evidence="1" key="1">
    <citation type="submission" date="2024-03" db="EMBL/GenBank/DDBJ databases">
        <title>Isolation and characterization of a phage collection against Pseudomonas putida.</title>
        <authorList>
            <person name="Brauer A."/>
            <person name="Rosendahl S."/>
            <person name="Kangsep A."/>
            <person name="Rikberg R."/>
            <person name="Lewanczyk A.C."/>
            <person name="Horak R."/>
            <person name="Tamman H."/>
        </authorList>
    </citation>
    <scope>NUCLEOTIDE SEQUENCE</scope>
</reference>
<proteinExistence type="predicted"/>
<evidence type="ECO:0000313" key="1">
    <source>
        <dbReference type="EMBL" id="WYV99260.1"/>
    </source>
</evidence>